<feature type="transmembrane region" description="Helical" evidence="1">
    <location>
        <begin position="35"/>
        <end position="56"/>
    </location>
</feature>
<keyword evidence="1" id="KW-1133">Transmembrane helix</keyword>
<dbReference type="RefSeq" id="WP_036760651.1">
    <property type="nucleotide sequence ID" value="NZ_CP035284.1"/>
</dbReference>
<keyword evidence="3" id="KW-1185">Reference proteome</keyword>
<name>A0AAQ0HDL3_PARVE</name>
<dbReference type="Gene3D" id="1.20.210.10">
    <property type="entry name" value="Cytochrome c oxidase-like, subunit I domain"/>
    <property type="match status" value="1"/>
</dbReference>
<comment type="caution">
    <text evidence="2">The sequence shown here is derived from an EMBL/GenBank/DDBJ whole genome shotgun (WGS) entry which is preliminary data.</text>
</comment>
<organism evidence="2 3">
    <name type="scientific">Paracoccus versutus</name>
    <name type="common">Thiobacillus versutus</name>
    <dbReference type="NCBI Taxonomy" id="34007"/>
    <lineage>
        <taxon>Bacteria</taxon>
        <taxon>Pseudomonadati</taxon>
        <taxon>Pseudomonadota</taxon>
        <taxon>Alphaproteobacteria</taxon>
        <taxon>Rhodobacterales</taxon>
        <taxon>Paracoccaceae</taxon>
        <taxon>Paracoccus</taxon>
    </lineage>
</organism>
<evidence type="ECO:0000256" key="1">
    <source>
        <dbReference type="SAM" id="Phobius"/>
    </source>
</evidence>
<keyword evidence="1" id="KW-0812">Transmembrane</keyword>
<protein>
    <submittedName>
        <fullName evidence="2">Uncharacterized protein</fullName>
    </submittedName>
</protein>
<dbReference type="Proteomes" id="UP000256794">
    <property type="component" value="Unassembled WGS sequence"/>
</dbReference>
<keyword evidence="1" id="KW-0472">Membrane</keyword>
<accession>A0AAQ0HDL3</accession>
<evidence type="ECO:0000313" key="2">
    <source>
        <dbReference type="EMBL" id="REG27594.1"/>
    </source>
</evidence>
<proteinExistence type="predicted"/>
<evidence type="ECO:0000313" key="3">
    <source>
        <dbReference type="Proteomes" id="UP000256794"/>
    </source>
</evidence>
<reference evidence="2 3" key="1">
    <citation type="submission" date="2018-08" db="EMBL/GenBank/DDBJ databases">
        <title>Genomic Encyclopedia of Archaeal and Bacterial Type Strains, Phase II (KMG-II): from individual species to whole genera.</title>
        <authorList>
            <person name="Goeker M."/>
        </authorList>
    </citation>
    <scope>NUCLEOTIDE SEQUENCE [LARGE SCALE GENOMIC DNA]</scope>
    <source>
        <strain evidence="2 3">DSM 582</strain>
    </source>
</reference>
<sequence>MAAPCASLTGAGLLYWPEATPPWPATRFGPLRPAHATGILFGFGGNALIPALFHVVQRNARARLPGPLGAAAGLQPVLLPGGHGLSDGRNPR</sequence>
<dbReference type="EMBL" id="QUMX01000069">
    <property type="protein sequence ID" value="REG27594.1"/>
    <property type="molecule type" value="Genomic_DNA"/>
</dbReference>
<dbReference type="SUPFAM" id="SSF81442">
    <property type="entry name" value="Cytochrome c oxidase subunit I-like"/>
    <property type="match status" value="1"/>
</dbReference>
<gene>
    <name evidence="2" type="ORF">ATH84_106914</name>
</gene>
<dbReference type="AlphaFoldDB" id="A0AAQ0HDL3"/>
<dbReference type="InterPro" id="IPR036927">
    <property type="entry name" value="Cyt_c_oxase-like_su1_sf"/>
</dbReference>